<evidence type="ECO:0000313" key="2">
    <source>
        <dbReference type="EMBL" id="KAG8463158.1"/>
    </source>
</evidence>
<organism evidence="2 3">
    <name type="scientific">Diacronema lutheri</name>
    <name type="common">Unicellular marine alga</name>
    <name type="synonym">Monochrysis lutheri</name>
    <dbReference type="NCBI Taxonomy" id="2081491"/>
    <lineage>
        <taxon>Eukaryota</taxon>
        <taxon>Haptista</taxon>
        <taxon>Haptophyta</taxon>
        <taxon>Pavlovophyceae</taxon>
        <taxon>Pavlovales</taxon>
        <taxon>Pavlovaceae</taxon>
        <taxon>Diacronema</taxon>
    </lineage>
</organism>
<feature type="transmembrane region" description="Helical" evidence="1">
    <location>
        <begin position="189"/>
        <end position="212"/>
    </location>
</feature>
<name>A0A8J5XAW9_DIALT</name>
<sequence>MADARHANGAQMRRRDETAVLDYLPRMTPRTYSAMMAWVMCIYLLLFAVPPATPPEAMHRYREYMTAAAHDPVAAQIEAEVAQLIRQRQEHEVLFYSWREPYKSRVAAVQAQIDERMPELEQVNAERERLRLKARKTVGLWSEIGAADVRRLFWQSWQEGKDFAKRMTFYDILFATTSRREETVVAVMLRWLLQFLMNLSVGLLTAVVWFAFRAISLVFSYQPPVLSGVAFAAVSVIGAAGAVLLFLALCYSAAVGGVYLVARQAAHARLEAQQRQQYLRAQQAQGGRAHYD</sequence>
<accession>A0A8J5XAW9</accession>
<keyword evidence="1" id="KW-1133">Transmembrane helix</keyword>
<feature type="transmembrane region" description="Helical" evidence="1">
    <location>
        <begin position="32"/>
        <end position="52"/>
    </location>
</feature>
<comment type="caution">
    <text evidence="2">The sequence shown here is derived from an EMBL/GenBank/DDBJ whole genome shotgun (WGS) entry which is preliminary data.</text>
</comment>
<reference evidence="2" key="1">
    <citation type="submission" date="2021-05" db="EMBL/GenBank/DDBJ databases">
        <title>The genome of the haptophyte Pavlova lutheri (Diacronema luteri, Pavlovales) - a model for lipid biosynthesis in eukaryotic algae.</title>
        <authorList>
            <person name="Hulatt C.J."/>
            <person name="Posewitz M.C."/>
        </authorList>
    </citation>
    <scope>NUCLEOTIDE SEQUENCE</scope>
    <source>
        <strain evidence="2">NIVA-4/92</strain>
    </source>
</reference>
<dbReference type="OrthoDB" id="202063at2759"/>
<evidence type="ECO:0000256" key="1">
    <source>
        <dbReference type="SAM" id="Phobius"/>
    </source>
</evidence>
<dbReference type="OMA" id="LVIQWIF"/>
<protein>
    <submittedName>
        <fullName evidence="2">Uncharacterized protein</fullName>
    </submittedName>
</protein>
<keyword evidence="3" id="KW-1185">Reference proteome</keyword>
<gene>
    <name evidence="2" type="ORF">KFE25_011155</name>
</gene>
<dbReference type="Proteomes" id="UP000751190">
    <property type="component" value="Unassembled WGS sequence"/>
</dbReference>
<proteinExistence type="predicted"/>
<dbReference type="AlphaFoldDB" id="A0A8J5XAW9"/>
<keyword evidence="1" id="KW-0812">Transmembrane</keyword>
<dbReference type="EMBL" id="JAGTXO010000017">
    <property type="protein sequence ID" value="KAG8463158.1"/>
    <property type="molecule type" value="Genomic_DNA"/>
</dbReference>
<evidence type="ECO:0000313" key="3">
    <source>
        <dbReference type="Proteomes" id="UP000751190"/>
    </source>
</evidence>
<feature type="transmembrane region" description="Helical" evidence="1">
    <location>
        <begin position="232"/>
        <end position="261"/>
    </location>
</feature>
<keyword evidence="1" id="KW-0472">Membrane</keyword>